<feature type="signal peptide" evidence="1">
    <location>
        <begin position="1"/>
        <end position="19"/>
    </location>
</feature>
<name>A0A9J7KWN9_BRAFL</name>
<sequence>MNKFVVAVVLLVGIVVTGADDPPPEITVEEMPPLPSGEDVPPMTAEQWLGLLGNTQSGRVKRQAGHCRNLYGDCGCFYFKYQGHCESDTAAWRNWMNHYCKAACAICEPGRWGLYKLLMGSGPDMHV</sequence>
<dbReference type="RefSeq" id="XP_035671703.1">
    <property type="nucleotide sequence ID" value="XM_035815810.1"/>
</dbReference>
<proteinExistence type="predicted"/>
<protein>
    <submittedName>
        <fullName evidence="3">Uncharacterized protein LOC118412788</fullName>
    </submittedName>
</protein>
<evidence type="ECO:0000256" key="1">
    <source>
        <dbReference type="SAM" id="SignalP"/>
    </source>
</evidence>
<reference evidence="3" key="2">
    <citation type="submission" date="2025-08" db="UniProtKB">
        <authorList>
            <consortium name="RefSeq"/>
        </authorList>
    </citation>
    <scope>IDENTIFICATION</scope>
    <source>
        <strain evidence="3">S238N-H82</strain>
        <tissue evidence="3">Testes</tissue>
    </source>
</reference>
<dbReference type="GeneID" id="118412788"/>
<gene>
    <name evidence="3" type="primary">LOC118412788</name>
</gene>
<keyword evidence="1" id="KW-0732">Signal</keyword>
<evidence type="ECO:0000313" key="3">
    <source>
        <dbReference type="RefSeq" id="XP_035671703.1"/>
    </source>
</evidence>
<dbReference type="KEGG" id="bfo:118412788"/>
<evidence type="ECO:0000313" key="2">
    <source>
        <dbReference type="Proteomes" id="UP000001554"/>
    </source>
</evidence>
<reference evidence="2" key="1">
    <citation type="journal article" date="2020" name="Nat. Ecol. Evol.">
        <title>Deeply conserved synteny resolves early events in vertebrate evolution.</title>
        <authorList>
            <person name="Simakov O."/>
            <person name="Marletaz F."/>
            <person name="Yue J.X."/>
            <person name="O'Connell B."/>
            <person name="Jenkins J."/>
            <person name="Brandt A."/>
            <person name="Calef R."/>
            <person name="Tung C.H."/>
            <person name="Huang T.K."/>
            <person name="Schmutz J."/>
            <person name="Satoh N."/>
            <person name="Yu J.K."/>
            <person name="Putnam N.H."/>
            <person name="Green R.E."/>
            <person name="Rokhsar D.S."/>
        </authorList>
    </citation>
    <scope>NUCLEOTIDE SEQUENCE [LARGE SCALE GENOMIC DNA]</scope>
    <source>
        <strain evidence="2">S238N-H82</strain>
    </source>
</reference>
<dbReference type="AlphaFoldDB" id="A0A9J7KWN9"/>
<organism evidence="2 3">
    <name type="scientific">Branchiostoma floridae</name>
    <name type="common">Florida lancelet</name>
    <name type="synonym">Amphioxus</name>
    <dbReference type="NCBI Taxonomy" id="7739"/>
    <lineage>
        <taxon>Eukaryota</taxon>
        <taxon>Metazoa</taxon>
        <taxon>Chordata</taxon>
        <taxon>Cephalochordata</taxon>
        <taxon>Leptocardii</taxon>
        <taxon>Amphioxiformes</taxon>
        <taxon>Branchiostomatidae</taxon>
        <taxon>Branchiostoma</taxon>
    </lineage>
</organism>
<accession>A0A9J7KWN9</accession>
<keyword evidence="2" id="KW-1185">Reference proteome</keyword>
<dbReference type="Proteomes" id="UP000001554">
    <property type="component" value="Chromosome 4"/>
</dbReference>
<feature type="chain" id="PRO_5039911836" evidence="1">
    <location>
        <begin position="20"/>
        <end position="127"/>
    </location>
</feature>